<keyword evidence="6 8" id="KW-0418">Kinase</keyword>
<proteinExistence type="inferred from homology"/>
<evidence type="ECO:0000256" key="4">
    <source>
        <dbReference type="ARBA" id="ARBA00022840"/>
    </source>
</evidence>
<dbReference type="PANTHER" id="PTHR10695">
    <property type="entry name" value="DEPHOSPHO-COA KINASE-RELATED"/>
    <property type="match status" value="1"/>
</dbReference>
<keyword evidence="9" id="KW-1185">Reference proteome</keyword>
<feature type="binding site" evidence="6">
    <location>
        <begin position="15"/>
        <end position="20"/>
    </location>
    <ligand>
        <name>ATP</name>
        <dbReference type="ChEBI" id="CHEBI:30616"/>
    </ligand>
</feature>
<comment type="function">
    <text evidence="6">Catalyzes the phosphorylation of the 3'-hydroxyl group of dephosphocoenzyme A to form coenzyme A.</text>
</comment>
<comment type="pathway">
    <text evidence="6">Cofactor biosynthesis; coenzyme A biosynthesis; CoA from (R)-pantothenate: step 5/5.</text>
</comment>
<protein>
    <recommendedName>
        <fullName evidence="6 7">Dephospho-CoA kinase</fullName>
        <ecNumber evidence="6 7">2.7.1.24</ecNumber>
    </recommendedName>
    <alternativeName>
        <fullName evidence="6">Dephosphocoenzyme A kinase</fullName>
    </alternativeName>
</protein>
<keyword evidence="2 6" id="KW-0808">Transferase</keyword>
<comment type="subcellular location">
    <subcellularLocation>
        <location evidence="6">Cytoplasm</location>
    </subcellularLocation>
</comment>
<dbReference type="RefSeq" id="WP_154571390.1">
    <property type="nucleotide sequence ID" value="NZ_VWSJ01000041.1"/>
</dbReference>
<dbReference type="Gene3D" id="3.40.50.300">
    <property type="entry name" value="P-loop containing nucleotide triphosphate hydrolases"/>
    <property type="match status" value="1"/>
</dbReference>
<evidence type="ECO:0000256" key="3">
    <source>
        <dbReference type="ARBA" id="ARBA00022741"/>
    </source>
</evidence>
<dbReference type="NCBIfam" id="TIGR00152">
    <property type="entry name" value="dephospho-CoA kinase"/>
    <property type="match status" value="1"/>
</dbReference>
<dbReference type="HAMAP" id="MF_00376">
    <property type="entry name" value="Dephospho_CoA_kinase"/>
    <property type="match status" value="1"/>
</dbReference>
<gene>
    <name evidence="6" type="primary">coaE</name>
    <name evidence="8" type="ORF">F1B92_08220</name>
</gene>
<keyword evidence="5 6" id="KW-0173">Coenzyme A biosynthesis</keyword>
<dbReference type="UniPathway" id="UPA00241">
    <property type="reaction ID" value="UER00356"/>
</dbReference>
<comment type="caution">
    <text evidence="8">The sequence shown here is derived from an EMBL/GenBank/DDBJ whole genome shotgun (WGS) entry which is preliminary data.</text>
</comment>
<keyword evidence="4 6" id="KW-0067">ATP-binding</keyword>
<evidence type="ECO:0000256" key="2">
    <source>
        <dbReference type="ARBA" id="ARBA00022679"/>
    </source>
</evidence>
<evidence type="ECO:0000313" key="9">
    <source>
        <dbReference type="Proteomes" id="UP000476338"/>
    </source>
</evidence>
<evidence type="ECO:0000256" key="6">
    <source>
        <dbReference type="HAMAP-Rule" id="MF_00376"/>
    </source>
</evidence>
<dbReference type="InterPro" id="IPR027417">
    <property type="entry name" value="P-loop_NTPase"/>
</dbReference>
<evidence type="ECO:0000313" key="8">
    <source>
        <dbReference type="EMBL" id="MSN97143.1"/>
    </source>
</evidence>
<dbReference type="SUPFAM" id="SSF52540">
    <property type="entry name" value="P-loop containing nucleoside triphosphate hydrolases"/>
    <property type="match status" value="1"/>
</dbReference>
<sequence length="200" mass="23291">MRDFKFGIVITGGIGSGKSSVSDILLDLQYKVIDADTISHKMLDQSTDEIYEEFGKDFIEDGKISRKKLGEFVFQDRDRLKKLEKILHPKIRSEIYSQATILESFKKTYFVDIPLFFESSEYKEFKKILLIYAKKNEIIKRVMARNSLTKNEVLVRINSQIKLEEKKKKATFVIENTGTKCDLKDKVIKFLTKIKDIDES</sequence>
<dbReference type="InterPro" id="IPR001977">
    <property type="entry name" value="Depp_CoAkinase"/>
</dbReference>
<dbReference type="GO" id="GO:0004140">
    <property type="term" value="F:dephospho-CoA kinase activity"/>
    <property type="evidence" value="ECO:0007669"/>
    <property type="project" value="UniProtKB-UniRule"/>
</dbReference>
<dbReference type="GO" id="GO:0005524">
    <property type="term" value="F:ATP binding"/>
    <property type="evidence" value="ECO:0007669"/>
    <property type="project" value="UniProtKB-UniRule"/>
</dbReference>
<name>A0A6L5WMU9_9BACT</name>
<dbReference type="PANTHER" id="PTHR10695:SF46">
    <property type="entry name" value="BIFUNCTIONAL COENZYME A SYNTHASE-RELATED"/>
    <property type="match status" value="1"/>
</dbReference>
<dbReference type="CDD" id="cd02022">
    <property type="entry name" value="DPCK"/>
    <property type="match status" value="1"/>
</dbReference>
<evidence type="ECO:0000256" key="7">
    <source>
        <dbReference type="NCBIfam" id="TIGR00152"/>
    </source>
</evidence>
<reference evidence="8 9" key="1">
    <citation type="submission" date="2019-09" db="EMBL/GenBank/DDBJ databases">
        <authorList>
            <person name="Silva M."/>
            <person name="Pereira G."/>
            <person name="Lopes-Da-Costa L."/>
            <person name="Silva E."/>
        </authorList>
    </citation>
    <scope>NUCLEOTIDE SEQUENCE [LARGE SCALE GENOMIC DNA]</scope>
    <source>
        <strain evidence="8 9">FMV-PI01</strain>
    </source>
</reference>
<keyword evidence="6" id="KW-0963">Cytoplasm</keyword>
<keyword evidence="3 6" id="KW-0547">Nucleotide-binding</keyword>
<reference evidence="8 9" key="2">
    <citation type="submission" date="2020-03" db="EMBL/GenBank/DDBJ databases">
        <title>Campylobacter portucalensis sp. nov., a new species of Campylobacter isolated from the reproductive tract of bulls.</title>
        <authorList>
            <person name="Silva M.F."/>
            <person name="Pereira G."/>
            <person name="Carneiro C."/>
            <person name="Hemphill A."/>
            <person name="Mateus L."/>
            <person name="Lopes-Da-Costa L."/>
            <person name="Silva E."/>
        </authorList>
    </citation>
    <scope>NUCLEOTIDE SEQUENCE [LARGE SCALE GENOMIC DNA]</scope>
    <source>
        <strain evidence="8 9">FMV-PI01</strain>
    </source>
</reference>
<dbReference type="EC" id="2.7.1.24" evidence="6 7"/>
<dbReference type="GO" id="GO:0015937">
    <property type="term" value="P:coenzyme A biosynthetic process"/>
    <property type="evidence" value="ECO:0007669"/>
    <property type="project" value="UniProtKB-UniRule"/>
</dbReference>
<organism evidence="8 9">
    <name type="scientific">Campylobacter portucalensis</name>
    <dbReference type="NCBI Taxonomy" id="2608384"/>
    <lineage>
        <taxon>Bacteria</taxon>
        <taxon>Pseudomonadati</taxon>
        <taxon>Campylobacterota</taxon>
        <taxon>Epsilonproteobacteria</taxon>
        <taxon>Campylobacterales</taxon>
        <taxon>Campylobacteraceae</taxon>
        <taxon>Campylobacter</taxon>
    </lineage>
</organism>
<dbReference type="PROSITE" id="PS51219">
    <property type="entry name" value="DPCK"/>
    <property type="match status" value="1"/>
</dbReference>
<dbReference type="Pfam" id="PF01121">
    <property type="entry name" value="CoaE"/>
    <property type="match status" value="1"/>
</dbReference>
<accession>A0A6L5WMU9</accession>
<dbReference type="GO" id="GO:0005737">
    <property type="term" value="C:cytoplasm"/>
    <property type="evidence" value="ECO:0007669"/>
    <property type="project" value="UniProtKB-SubCell"/>
</dbReference>
<comment type="catalytic activity">
    <reaction evidence="6">
        <text>3'-dephospho-CoA + ATP = ADP + CoA + H(+)</text>
        <dbReference type="Rhea" id="RHEA:18245"/>
        <dbReference type="ChEBI" id="CHEBI:15378"/>
        <dbReference type="ChEBI" id="CHEBI:30616"/>
        <dbReference type="ChEBI" id="CHEBI:57287"/>
        <dbReference type="ChEBI" id="CHEBI:57328"/>
        <dbReference type="ChEBI" id="CHEBI:456216"/>
        <dbReference type="EC" id="2.7.1.24"/>
    </reaction>
</comment>
<dbReference type="Proteomes" id="UP000476338">
    <property type="component" value="Unassembled WGS sequence"/>
</dbReference>
<dbReference type="EMBL" id="VWSJ01000041">
    <property type="protein sequence ID" value="MSN97143.1"/>
    <property type="molecule type" value="Genomic_DNA"/>
</dbReference>
<evidence type="ECO:0000256" key="5">
    <source>
        <dbReference type="ARBA" id="ARBA00022993"/>
    </source>
</evidence>
<dbReference type="AlphaFoldDB" id="A0A6L5WMU9"/>
<evidence type="ECO:0000256" key="1">
    <source>
        <dbReference type="ARBA" id="ARBA00009018"/>
    </source>
</evidence>
<comment type="similarity">
    <text evidence="1 6">Belongs to the CoaE family.</text>
</comment>